<feature type="coiled-coil region" evidence="8">
    <location>
        <begin position="513"/>
        <end position="615"/>
    </location>
</feature>
<feature type="binding site" evidence="7">
    <location>
        <begin position="343"/>
        <end position="350"/>
    </location>
    <ligand>
        <name>ATP</name>
        <dbReference type="ChEBI" id="CHEBI:30616"/>
    </ligand>
</feature>
<keyword evidence="6 7" id="KW-0238">DNA-binding</keyword>
<dbReference type="GO" id="GO:0043023">
    <property type="term" value="F:ribosomal large subunit binding"/>
    <property type="evidence" value="ECO:0007669"/>
    <property type="project" value="UniProtKB-UniRule"/>
</dbReference>
<comment type="function">
    <text evidence="7">Endonuclease that is involved in the suppression of homologous recombination and thus may have a key role in the control of bacterial genetic diversity.</text>
</comment>
<dbReference type="InterPro" id="IPR007696">
    <property type="entry name" value="DNA_mismatch_repair_MutS_core"/>
</dbReference>
<dbReference type="OrthoDB" id="9808166at2"/>
<keyword evidence="2 7" id="KW-0547">Nucleotide-binding</keyword>
<dbReference type="GO" id="GO:0016887">
    <property type="term" value="F:ATP hydrolysis activity"/>
    <property type="evidence" value="ECO:0007669"/>
    <property type="project" value="InterPro"/>
</dbReference>
<evidence type="ECO:0000259" key="9">
    <source>
        <dbReference type="PROSITE" id="PS50828"/>
    </source>
</evidence>
<gene>
    <name evidence="7" type="primary">mutS2</name>
    <name evidence="7" type="synonym">rqcU</name>
    <name evidence="10" type="ORF">SAMN05421780_108145</name>
</gene>
<dbReference type="SUPFAM" id="SSF48334">
    <property type="entry name" value="DNA repair protein MutS, domain III"/>
    <property type="match status" value="1"/>
</dbReference>
<dbReference type="SMART" id="SM00463">
    <property type="entry name" value="SMR"/>
    <property type="match status" value="1"/>
</dbReference>
<organism evidence="10 11">
    <name type="scientific">Flexibacter flexilis DSM 6793</name>
    <dbReference type="NCBI Taxonomy" id="927664"/>
    <lineage>
        <taxon>Bacteria</taxon>
        <taxon>Pseudomonadati</taxon>
        <taxon>Bacteroidota</taxon>
        <taxon>Cytophagia</taxon>
        <taxon>Cytophagales</taxon>
        <taxon>Flexibacteraceae</taxon>
        <taxon>Flexibacter</taxon>
    </lineage>
</organism>
<dbReference type="Gene3D" id="3.40.50.300">
    <property type="entry name" value="P-loop containing nucleotide triphosphate hydrolases"/>
    <property type="match status" value="1"/>
</dbReference>
<protein>
    <recommendedName>
        <fullName evidence="7">Endonuclease MutS2</fullName>
        <ecNumber evidence="7">3.1.-.-</ecNumber>
    </recommendedName>
    <alternativeName>
        <fullName evidence="7">Ribosome-associated protein quality control-upstream factor</fullName>
        <shortName evidence="7">RQC-upstream factor</shortName>
        <shortName evidence="7">RqcU</shortName>
        <ecNumber evidence="7">3.6.4.-</ecNumber>
    </alternativeName>
</protein>
<evidence type="ECO:0000256" key="5">
    <source>
        <dbReference type="ARBA" id="ARBA00022884"/>
    </source>
</evidence>
<proteinExistence type="inferred from homology"/>
<dbReference type="HAMAP" id="MF_00092">
    <property type="entry name" value="MutS2"/>
    <property type="match status" value="1"/>
</dbReference>
<dbReference type="Gene3D" id="3.30.1370.110">
    <property type="match status" value="1"/>
</dbReference>
<evidence type="ECO:0000256" key="8">
    <source>
        <dbReference type="SAM" id="Coils"/>
    </source>
</evidence>
<dbReference type="GO" id="GO:0140664">
    <property type="term" value="F:ATP-dependent DNA damage sensor activity"/>
    <property type="evidence" value="ECO:0007669"/>
    <property type="project" value="InterPro"/>
</dbReference>
<evidence type="ECO:0000256" key="1">
    <source>
        <dbReference type="ARBA" id="ARBA00022730"/>
    </source>
</evidence>
<dbReference type="InterPro" id="IPR005747">
    <property type="entry name" value="MutS2"/>
</dbReference>
<dbReference type="InterPro" id="IPR046893">
    <property type="entry name" value="MSSS"/>
</dbReference>
<dbReference type="SUPFAM" id="SSF52540">
    <property type="entry name" value="P-loop containing nucleoside triphosphate hydrolases"/>
    <property type="match status" value="1"/>
</dbReference>
<keyword evidence="1 7" id="KW-0699">rRNA-binding</keyword>
<dbReference type="GO" id="GO:0030983">
    <property type="term" value="F:mismatched DNA binding"/>
    <property type="evidence" value="ECO:0007669"/>
    <property type="project" value="InterPro"/>
</dbReference>
<evidence type="ECO:0000256" key="7">
    <source>
        <dbReference type="HAMAP-Rule" id="MF_00092"/>
    </source>
</evidence>
<name>A0A1I1LGQ2_9BACT</name>
<dbReference type="InterPro" id="IPR036187">
    <property type="entry name" value="DNA_mismatch_repair_MutS_sf"/>
</dbReference>
<accession>A0A1I1LGQ2</accession>
<sequence>MIYPKNFEQKIGFDQIRLLLKAECAGTLGHAFVDKIRFSDKFDNLQKLLAQTNEFKDIVLYEDSFPNQHFNDVSTHLRKAEIEGTCLDEQEFTDLKLSLGTIMACLRFFKQKEEDRYTQLRELTQLVELDKKLQERIEFVIDERGKVRDTASSELQRIRRAIISEQSTLRRRLDNILKSAKNQGFIDDDVNLTVRSGRMVIPIAAEHKRKVKGFVHDESATGQTVYIEPAEIFDANNNIRELEYEERREVFRILLQLTDFVRPYVPALRKAYTFLGLIDFIRAKARFALEIGGNMPNFTKRQHISWQNAKHPLLLLSHRKQGRSIQPLNIELAHDKRILVISGPNAGGKSVCLKTVGLVQYMIQCGLLPPMDLGSEAGIFEEIFIDIGDEQSLENDLSTYSSHLTNMRQFIKLAGRRSLFLIDEFGTGTEPNFGGAIAQAILEELNKVRAFGVVTTHYGNLKDYAQLTQGLINGAMRFDVQNLEPLYQLEIGKPGSSFALEIAEKIGLPNIVIEHAKNNVGEKQVNLDKLLRELEIERKVYADRNLQLQIKDRQLSKAITDYTELKNTLDNRRKAELNDARAKARALVQEANQRIETAIREIRESNADKEQTKEVRKSIEIFKESLAPEILANVPDSKKDANKNEPVINLIGGAIEEGDYVRVRDTGTVAEVLTVRGKEAEIRMGELKSLIKINRLERISRKDYRNSLGAPESPQSRMQGIDLNEKMMAFSFNLDLRGKRGEEAITEVDNFIDNAIMLGTPELRIVHGKGDGILRNLIRTHLRRYKQVATMQDEHPDRGGAGVTLITLR</sequence>
<evidence type="ECO:0000256" key="2">
    <source>
        <dbReference type="ARBA" id="ARBA00022741"/>
    </source>
</evidence>
<dbReference type="AlphaFoldDB" id="A0A1I1LGQ2"/>
<evidence type="ECO:0000256" key="4">
    <source>
        <dbReference type="ARBA" id="ARBA00022840"/>
    </source>
</evidence>
<comment type="function">
    <text evidence="7">Acts as a ribosome collision sensor, splitting the ribosome into its 2 subunits. Detects stalled/collided 70S ribosomes which it binds and splits by an ATP-hydrolysis driven conformational change. Acts upstream of the ribosome quality control system (RQC), a ribosome-associated complex that mediates the extraction of incompletely synthesized nascent chains from stalled ribosomes and their subsequent degradation. Probably generates substrates for RQC.</text>
</comment>
<dbReference type="NCBIfam" id="TIGR01069">
    <property type="entry name" value="mutS2"/>
    <property type="match status" value="1"/>
</dbReference>
<dbReference type="PANTHER" id="PTHR48466:SF2">
    <property type="entry name" value="OS10G0509000 PROTEIN"/>
    <property type="match status" value="1"/>
</dbReference>
<dbReference type="InterPro" id="IPR002625">
    <property type="entry name" value="Smr_dom"/>
</dbReference>
<dbReference type="InterPro" id="IPR036063">
    <property type="entry name" value="Smr_dom_sf"/>
</dbReference>
<dbReference type="SMART" id="SM00534">
    <property type="entry name" value="MUTSac"/>
    <property type="match status" value="1"/>
</dbReference>
<reference evidence="10 11" key="1">
    <citation type="submission" date="2016-10" db="EMBL/GenBank/DDBJ databases">
        <authorList>
            <person name="de Groot N.N."/>
        </authorList>
    </citation>
    <scope>NUCLEOTIDE SEQUENCE [LARGE SCALE GENOMIC DNA]</scope>
    <source>
        <strain evidence="10 11">DSM 6793</strain>
    </source>
</reference>
<dbReference type="GO" id="GO:0005524">
    <property type="term" value="F:ATP binding"/>
    <property type="evidence" value="ECO:0007669"/>
    <property type="project" value="UniProtKB-UniRule"/>
</dbReference>
<dbReference type="PANTHER" id="PTHR48466">
    <property type="entry name" value="OS10G0509000 PROTEIN-RELATED"/>
    <property type="match status" value="1"/>
</dbReference>
<dbReference type="InterPro" id="IPR000432">
    <property type="entry name" value="DNA_mismatch_repair_MutS_C"/>
</dbReference>
<keyword evidence="4 7" id="KW-0067">ATP-binding</keyword>
<dbReference type="SMART" id="SM00533">
    <property type="entry name" value="MUTSd"/>
    <property type="match status" value="1"/>
</dbReference>
<keyword evidence="11" id="KW-1185">Reference proteome</keyword>
<dbReference type="SUPFAM" id="SSF160443">
    <property type="entry name" value="SMR domain-like"/>
    <property type="match status" value="1"/>
</dbReference>
<dbReference type="GO" id="GO:0004519">
    <property type="term" value="F:endonuclease activity"/>
    <property type="evidence" value="ECO:0007669"/>
    <property type="project" value="UniProtKB-UniRule"/>
</dbReference>
<dbReference type="EC" id="3.1.-.-" evidence="7"/>
<evidence type="ECO:0000313" key="10">
    <source>
        <dbReference type="EMBL" id="SFC70178.1"/>
    </source>
</evidence>
<evidence type="ECO:0000256" key="3">
    <source>
        <dbReference type="ARBA" id="ARBA00022801"/>
    </source>
</evidence>
<dbReference type="STRING" id="927664.SAMN05421780_108145"/>
<dbReference type="EC" id="3.6.4.-" evidence="7"/>
<dbReference type="Pfam" id="PF00488">
    <property type="entry name" value="MutS_V"/>
    <property type="match status" value="1"/>
</dbReference>
<keyword evidence="5 7" id="KW-0694">RNA-binding</keyword>
<dbReference type="GO" id="GO:0019843">
    <property type="term" value="F:rRNA binding"/>
    <property type="evidence" value="ECO:0007669"/>
    <property type="project" value="UniProtKB-UniRule"/>
</dbReference>
<dbReference type="Pfam" id="PF20297">
    <property type="entry name" value="MSSS"/>
    <property type="match status" value="1"/>
</dbReference>
<dbReference type="InterPro" id="IPR045076">
    <property type="entry name" value="MutS"/>
</dbReference>
<dbReference type="Pfam" id="PF01713">
    <property type="entry name" value="Smr"/>
    <property type="match status" value="1"/>
</dbReference>
<keyword evidence="7" id="KW-0540">Nuclease</keyword>
<dbReference type="InterPro" id="IPR027417">
    <property type="entry name" value="P-loop_NTPase"/>
</dbReference>
<keyword evidence="7" id="KW-0255">Endonuclease</keyword>
<keyword evidence="3 7" id="KW-0378">Hydrolase</keyword>
<dbReference type="GO" id="GO:0045910">
    <property type="term" value="P:negative regulation of DNA recombination"/>
    <property type="evidence" value="ECO:0007669"/>
    <property type="project" value="InterPro"/>
</dbReference>
<dbReference type="Proteomes" id="UP000199514">
    <property type="component" value="Unassembled WGS sequence"/>
</dbReference>
<evidence type="ECO:0000256" key="6">
    <source>
        <dbReference type="ARBA" id="ARBA00023125"/>
    </source>
</evidence>
<comment type="similarity">
    <text evidence="7">Belongs to the DNA mismatch repair MutS family. MutS2 subfamily.</text>
</comment>
<keyword evidence="8" id="KW-0175">Coiled coil</keyword>
<dbReference type="GO" id="GO:0006298">
    <property type="term" value="P:mismatch repair"/>
    <property type="evidence" value="ECO:0007669"/>
    <property type="project" value="InterPro"/>
</dbReference>
<dbReference type="PIRSF" id="PIRSF005814">
    <property type="entry name" value="MutS_YshD"/>
    <property type="match status" value="1"/>
</dbReference>
<comment type="subunit">
    <text evidence="7">Homodimer. Binds to stalled ribosomes, contacting rRNA.</text>
</comment>
<dbReference type="EMBL" id="FOLE01000008">
    <property type="protein sequence ID" value="SFC70178.1"/>
    <property type="molecule type" value="Genomic_DNA"/>
</dbReference>
<dbReference type="GO" id="GO:0072344">
    <property type="term" value="P:rescue of stalled ribosome"/>
    <property type="evidence" value="ECO:0007669"/>
    <property type="project" value="UniProtKB-UniRule"/>
</dbReference>
<dbReference type="FunFam" id="3.40.50.300:FF:001531">
    <property type="entry name" value="Endonuclease MutS2"/>
    <property type="match status" value="1"/>
</dbReference>
<dbReference type="RefSeq" id="WP_091514075.1">
    <property type="nucleotide sequence ID" value="NZ_FOLE01000008.1"/>
</dbReference>
<evidence type="ECO:0000313" key="11">
    <source>
        <dbReference type="Proteomes" id="UP000199514"/>
    </source>
</evidence>
<feature type="domain" description="Smr" evidence="9">
    <location>
        <begin position="734"/>
        <end position="809"/>
    </location>
</feature>
<dbReference type="PROSITE" id="PS50828">
    <property type="entry name" value="SMR"/>
    <property type="match status" value="1"/>
</dbReference>